<protein>
    <submittedName>
        <fullName evidence="1">7519_t:CDS:1</fullName>
    </submittedName>
</protein>
<dbReference type="Proteomes" id="UP000789702">
    <property type="component" value="Unassembled WGS sequence"/>
</dbReference>
<keyword evidence="2" id="KW-1185">Reference proteome</keyword>
<accession>A0ACA9PMN7</accession>
<dbReference type="EMBL" id="CAJVPU010031280">
    <property type="protein sequence ID" value="CAG8716467.1"/>
    <property type="molecule type" value="Genomic_DNA"/>
</dbReference>
<reference evidence="1" key="1">
    <citation type="submission" date="2021-06" db="EMBL/GenBank/DDBJ databases">
        <authorList>
            <person name="Kallberg Y."/>
            <person name="Tangrot J."/>
            <person name="Rosling A."/>
        </authorList>
    </citation>
    <scope>NUCLEOTIDE SEQUENCE</scope>
    <source>
        <strain evidence="1">IL203A</strain>
    </source>
</reference>
<name>A0ACA9PMN7_9GLOM</name>
<comment type="caution">
    <text evidence="1">The sequence shown here is derived from an EMBL/GenBank/DDBJ whole genome shotgun (WGS) entry which is preliminary data.</text>
</comment>
<evidence type="ECO:0000313" key="1">
    <source>
        <dbReference type="EMBL" id="CAG8716467.1"/>
    </source>
</evidence>
<organism evidence="1 2">
    <name type="scientific">Dentiscutata heterogama</name>
    <dbReference type="NCBI Taxonomy" id="1316150"/>
    <lineage>
        <taxon>Eukaryota</taxon>
        <taxon>Fungi</taxon>
        <taxon>Fungi incertae sedis</taxon>
        <taxon>Mucoromycota</taxon>
        <taxon>Glomeromycotina</taxon>
        <taxon>Glomeromycetes</taxon>
        <taxon>Diversisporales</taxon>
        <taxon>Gigasporaceae</taxon>
        <taxon>Dentiscutata</taxon>
    </lineage>
</organism>
<sequence>DVSKFQFDDILIQKQKELAPPLYVMGVRDQKKNVKAGIRIHPVERVKKLDSTGICPECKNKESDSENIHNRDYATYQQIKALEERVRVLEVNLEKFQILEANLEKIQTLETTINQLVIQQFEKSQK</sequence>
<proteinExistence type="predicted"/>
<gene>
    <name evidence="1" type="ORF">DHETER_LOCUS12569</name>
</gene>
<feature type="non-terminal residue" evidence="1">
    <location>
        <position position="1"/>
    </location>
</feature>
<evidence type="ECO:0000313" key="2">
    <source>
        <dbReference type="Proteomes" id="UP000789702"/>
    </source>
</evidence>
<feature type="non-terminal residue" evidence="1">
    <location>
        <position position="126"/>
    </location>
</feature>